<keyword evidence="1" id="KW-0812">Transmembrane</keyword>
<sequence length="172" mass="19841">MIPLFPYWRFIIHTPLSQQEALTRLSSEVSSAQRQFFFSWDTSSQEFRGIVSNNDFCIERIIHYKNSFLPTIYGHFLPTQRGLQIRIVMTLHPIILIIGIVLCLCALPFLVSFVYRFITIGHFDEALKTPFQVMAFLYLLFTGGFAFEAVIARRLLNRIFESNPPTSATPDA</sequence>
<gene>
    <name evidence="2" type="ORF">G8759_02240</name>
</gene>
<keyword evidence="1" id="KW-1133">Transmembrane helix</keyword>
<feature type="transmembrane region" description="Helical" evidence="1">
    <location>
        <begin position="94"/>
        <end position="118"/>
    </location>
</feature>
<keyword evidence="3" id="KW-1185">Reference proteome</keyword>
<dbReference type="RefSeq" id="WP_167204812.1">
    <property type="nucleotide sequence ID" value="NZ_CP050063.1"/>
</dbReference>
<evidence type="ECO:0000313" key="3">
    <source>
        <dbReference type="Proteomes" id="UP000501802"/>
    </source>
</evidence>
<reference evidence="2 3" key="1">
    <citation type="submission" date="2020-03" db="EMBL/GenBank/DDBJ databases">
        <authorList>
            <person name="Kim M.K."/>
        </authorList>
    </citation>
    <scope>NUCLEOTIDE SEQUENCE [LARGE SCALE GENOMIC DNA]</scope>
    <source>
        <strain evidence="2 3">BT328</strain>
    </source>
</reference>
<dbReference type="KEGG" id="spib:G8759_02240"/>
<dbReference type="AlphaFoldDB" id="A0A6G9AGD2"/>
<name>A0A6G9AGD2_9BACT</name>
<organism evidence="2 3">
    <name type="scientific">Spirosoma aureum</name>
    <dbReference type="NCBI Taxonomy" id="2692134"/>
    <lineage>
        <taxon>Bacteria</taxon>
        <taxon>Pseudomonadati</taxon>
        <taxon>Bacteroidota</taxon>
        <taxon>Cytophagia</taxon>
        <taxon>Cytophagales</taxon>
        <taxon>Cytophagaceae</taxon>
        <taxon>Spirosoma</taxon>
    </lineage>
</organism>
<evidence type="ECO:0000313" key="2">
    <source>
        <dbReference type="EMBL" id="QIP11532.1"/>
    </source>
</evidence>
<dbReference type="Proteomes" id="UP000501802">
    <property type="component" value="Chromosome"/>
</dbReference>
<evidence type="ECO:0000256" key="1">
    <source>
        <dbReference type="SAM" id="Phobius"/>
    </source>
</evidence>
<accession>A0A6G9AGD2</accession>
<protein>
    <submittedName>
        <fullName evidence="2">Uncharacterized protein</fullName>
    </submittedName>
</protein>
<dbReference type="EMBL" id="CP050063">
    <property type="protein sequence ID" value="QIP11532.1"/>
    <property type="molecule type" value="Genomic_DNA"/>
</dbReference>
<feature type="transmembrane region" description="Helical" evidence="1">
    <location>
        <begin position="130"/>
        <end position="151"/>
    </location>
</feature>
<keyword evidence="1" id="KW-0472">Membrane</keyword>
<proteinExistence type="predicted"/>